<dbReference type="eggNOG" id="ENOG50306CH">
    <property type="taxonomic scope" value="Bacteria"/>
</dbReference>
<accession>R2T0D0</accession>
<dbReference type="EMBL" id="AJAR01000012">
    <property type="protein sequence ID" value="EOH98501.1"/>
    <property type="molecule type" value="Genomic_DNA"/>
</dbReference>
<protein>
    <submittedName>
        <fullName evidence="1">Uncharacterized protein</fullName>
    </submittedName>
</protein>
<keyword evidence="4" id="KW-1185">Reference proteome</keyword>
<evidence type="ECO:0000313" key="2">
    <source>
        <dbReference type="EMBL" id="EOT62316.1"/>
    </source>
</evidence>
<dbReference type="PATRIC" id="fig|1158608.3.peg.1072"/>
<dbReference type="Proteomes" id="UP000013858">
    <property type="component" value="Unassembled WGS sequence"/>
</dbReference>
<evidence type="ECO:0000313" key="4">
    <source>
        <dbReference type="Proteomes" id="UP000014197"/>
    </source>
</evidence>
<comment type="caution">
    <text evidence="1">The sequence shown here is derived from an EMBL/GenBank/DDBJ whole genome shotgun (WGS) entry which is preliminary data.</text>
</comment>
<evidence type="ECO:0000313" key="3">
    <source>
        <dbReference type="Proteomes" id="UP000013858"/>
    </source>
</evidence>
<name>R2T0D0_9ENTE</name>
<dbReference type="AlphaFoldDB" id="R2T0D0"/>
<proteinExistence type="predicted"/>
<dbReference type="Proteomes" id="UP000014197">
    <property type="component" value="Unassembled WGS sequence"/>
</dbReference>
<reference evidence="1 3" key="1">
    <citation type="submission" date="2013-02" db="EMBL/GenBank/DDBJ databases">
        <title>The Genome Sequence of Enterococcus haemoperoxidus BAA-382.</title>
        <authorList>
            <consortium name="The Broad Institute Genome Sequencing Platform"/>
            <consortium name="The Broad Institute Genome Sequencing Center for Infectious Disease"/>
            <person name="Earl A.M."/>
            <person name="Gilmore M.S."/>
            <person name="Lebreton F."/>
            <person name="Walker B."/>
            <person name="Young S.K."/>
            <person name="Zeng Q."/>
            <person name="Gargeya S."/>
            <person name="Fitzgerald M."/>
            <person name="Haas B."/>
            <person name="Abouelleil A."/>
            <person name="Alvarado L."/>
            <person name="Arachchi H.M."/>
            <person name="Berlin A.M."/>
            <person name="Chapman S.B."/>
            <person name="Dewar J."/>
            <person name="Goldberg J."/>
            <person name="Griggs A."/>
            <person name="Gujja S."/>
            <person name="Hansen M."/>
            <person name="Howarth C."/>
            <person name="Imamovic A."/>
            <person name="Larimer J."/>
            <person name="McCowan C."/>
            <person name="Murphy C."/>
            <person name="Neiman D."/>
            <person name="Pearson M."/>
            <person name="Priest M."/>
            <person name="Roberts A."/>
            <person name="Saif S."/>
            <person name="Shea T."/>
            <person name="Sisk P."/>
            <person name="Sykes S."/>
            <person name="Wortman J."/>
            <person name="Nusbaum C."/>
            <person name="Birren B."/>
        </authorList>
    </citation>
    <scope>NUCLEOTIDE SEQUENCE [LARGE SCALE GENOMIC DNA]</scope>
    <source>
        <strain evidence="1 3">ATCC BAA-382</strain>
    </source>
</reference>
<reference evidence="2 4" key="2">
    <citation type="submission" date="2013-03" db="EMBL/GenBank/DDBJ databases">
        <title>The Genome Sequence of Enterococcus haemoperoxidus BAA-382 (PacBio/Illumina hybrid assembly).</title>
        <authorList>
            <consortium name="The Broad Institute Genomics Platform"/>
            <consortium name="The Broad Institute Genome Sequencing Center for Infectious Disease"/>
            <person name="Earl A."/>
            <person name="Russ C."/>
            <person name="Gilmore M."/>
            <person name="Surin D."/>
            <person name="Walker B."/>
            <person name="Young S."/>
            <person name="Zeng Q."/>
            <person name="Gargeya S."/>
            <person name="Fitzgerald M."/>
            <person name="Haas B."/>
            <person name="Abouelleil A."/>
            <person name="Allen A.W."/>
            <person name="Alvarado L."/>
            <person name="Arachchi H.M."/>
            <person name="Berlin A.M."/>
            <person name="Chapman S.B."/>
            <person name="Gainer-Dewar J."/>
            <person name="Goldberg J."/>
            <person name="Griggs A."/>
            <person name="Gujja S."/>
            <person name="Hansen M."/>
            <person name="Howarth C."/>
            <person name="Imamovic A."/>
            <person name="Ireland A."/>
            <person name="Larimer J."/>
            <person name="McCowan C."/>
            <person name="Murphy C."/>
            <person name="Pearson M."/>
            <person name="Poon T.W."/>
            <person name="Priest M."/>
            <person name="Roberts A."/>
            <person name="Saif S."/>
            <person name="Shea T."/>
            <person name="Sisk P."/>
            <person name="Sykes S."/>
            <person name="Wortman J."/>
            <person name="Nusbaum C."/>
            <person name="Birren B."/>
        </authorList>
    </citation>
    <scope>NUCLEOTIDE SEQUENCE [LARGE SCALE GENOMIC DNA]</scope>
    <source>
        <strain evidence="2 4">ATCC BAA-382</strain>
    </source>
</reference>
<organism evidence="1 3">
    <name type="scientific">Enterococcus haemoperoxidus ATCC BAA-382</name>
    <dbReference type="NCBI Taxonomy" id="1158608"/>
    <lineage>
        <taxon>Bacteria</taxon>
        <taxon>Bacillati</taxon>
        <taxon>Bacillota</taxon>
        <taxon>Bacilli</taxon>
        <taxon>Lactobacillales</taxon>
        <taxon>Enterococcaceae</taxon>
        <taxon>Enterococcus</taxon>
    </lineage>
</organism>
<evidence type="ECO:0000313" key="1">
    <source>
        <dbReference type="EMBL" id="EOH98501.1"/>
    </source>
</evidence>
<dbReference type="STRING" id="155618.RV06_GL001184"/>
<sequence>MNNAGHKEVPVDDHTVSLCHIGKYDENEEQVQMIIIKGNNPRKINKIWELVKKEHTGKKIAIIGYPGGIPHNFIRAKQMPAYETMTKHNILDDLTRFLKETKDRFEAIILYIDCESHLIDSITETTKSYKEKFILTVYDEKVYEQVVDGE</sequence>
<dbReference type="RefSeq" id="WP_010761305.1">
    <property type="nucleotide sequence ID" value="NZ_KB946315.1"/>
</dbReference>
<dbReference type="EMBL" id="ASVY01000002">
    <property type="protein sequence ID" value="EOT62316.1"/>
    <property type="molecule type" value="Genomic_DNA"/>
</dbReference>
<gene>
    <name evidence="2" type="ORF">I583_01316</name>
    <name evidence="1" type="ORF">UAW_01097</name>
</gene>